<evidence type="ECO:0000256" key="8">
    <source>
        <dbReference type="SAM" id="MobiDB-lite"/>
    </source>
</evidence>
<comment type="subcellular location">
    <subcellularLocation>
        <location evidence="1 7">Cell membrane</location>
        <topology evidence="1 7">Multi-pass membrane protein</topology>
    </subcellularLocation>
</comment>
<dbReference type="InterPro" id="IPR045324">
    <property type="entry name" value="Small_multidrug_res"/>
</dbReference>
<dbReference type="AlphaFoldDB" id="A0A542ZBE4"/>
<dbReference type="Pfam" id="PF00893">
    <property type="entry name" value="Multi_Drug_Res"/>
    <property type="match status" value="1"/>
</dbReference>
<dbReference type="OrthoDB" id="21828at2"/>
<feature type="region of interest" description="Disordered" evidence="8">
    <location>
        <begin position="105"/>
        <end position="125"/>
    </location>
</feature>
<evidence type="ECO:0000256" key="5">
    <source>
        <dbReference type="ARBA" id="ARBA00022989"/>
    </source>
</evidence>
<evidence type="ECO:0000256" key="6">
    <source>
        <dbReference type="ARBA" id="ARBA00023136"/>
    </source>
</evidence>
<name>A0A542ZBE4_9ACTN</name>
<gene>
    <name evidence="10" type="ORF">FB460_1501</name>
</gene>
<dbReference type="RefSeq" id="WP_142093519.1">
    <property type="nucleotide sequence ID" value="NZ_BAAAMD010000003.1"/>
</dbReference>
<dbReference type="Proteomes" id="UP000316196">
    <property type="component" value="Unassembled WGS sequence"/>
</dbReference>
<evidence type="ECO:0000256" key="4">
    <source>
        <dbReference type="ARBA" id="ARBA00022692"/>
    </source>
</evidence>
<feature type="transmembrane region" description="Helical" evidence="9">
    <location>
        <begin position="57"/>
        <end position="76"/>
    </location>
</feature>
<sequence length="125" mass="12945">MPWLILIASAVFEAVWATALGMSDGLRRPVPTLVFVVAGVISMVGLARAAKHLPIGTAYSVWVGIGASLTVIWSMATGAESVTAGKVVFLIGIIGAIVGLKALPTGEPVPVPAPDKPFASDRRQR</sequence>
<dbReference type="GO" id="GO:0005886">
    <property type="term" value="C:plasma membrane"/>
    <property type="evidence" value="ECO:0007669"/>
    <property type="project" value="UniProtKB-SubCell"/>
</dbReference>
<protein>
    <submittedName>
        <fullName evidence="10">Quaternary ammonium compound-resistance protein SugE</fullName>
    </submittedName>
</protein>
<dbReference type="PANTHER" id="PTHR30561">
    <property type="entry name" value="SMR FAMILY PROTON-DEPENDENT DRUG EFFLUX TRANSPORTER SUGE"/>
    <property type="match status" value="1"/>
</dbReference>
<dbReference type="SUPFAM" id="SSF103481">
    <property type="entry name" value="Multidrug resistance efflux transporter EmrE"/>
    <property type="match status" value="1"/>
</dbReference>
<evidence type="ECO:0000256" key="3">
    <source>
        <dbReference type="ARBA" id="ARBA00022475"/>
    </source>
</evidence>
<dbReference type="EMBL" id="VFOR01000002">
    <property type="protein sequence ID" value="TQL57664.1"/>
    <property type="molecule type" value="Genomic_DNA"/>
</dbReference>
<keyword evidence="5 9" id="KW-1133">Transmembrane helix</keyword>
<dbReference type="InterPro" id="IPR037185">
    <property type="entry name" value="EmrE-like"/>
</dbReference>
<comment type="caution">
    <text evidence="10">The sequence shown here is derived from an EMBL/GenBank/DDBJ whole genome shotgun (WGS) entry which is preliminary data.</text>
</comment>
<proteinExistence type="inferred from homology"/>
<keyword evidence="6 9" id="KW-0472">Membrane</keyword>
<accession>A0A542ZBE4</accession>
<organism evidence="10 11">
    <name type="scientific">Propioniferax innocua</name>
    <dbReference type="NCBI Taxonomy" id="1753"/>
    <lineage>
        <taxon>Bacteria</taxon>
        <taxon>Bacillati</taxon>
        <taxon>Actinomycetota</taxon>
        <taxon>Actinomycetes</taxon>
        <taxon>Propionibacteriales</taxon>
        <taxon>Propionibacteriaceae</taxon>
        <taxon>Propioniferax</taxon>
    </lineage>
</organism>
<reference evidence="10 11" key="1">
    <citation type="submission" date="2019-06" db="EMBL/GenBank/DDBJ databases">
        <title>Sequencing the genomes of 1000 actinobacteria strains.</title>
        <authorList>
            <person name="Klenk H.-P."/>
        </authorList>
    </citation>
    <scope>NUCLEOTIDE SEQUENCE [LARGE SCALE GENOMIC DNA]</scope>
    <source>
        <strain evidence="10 11">DSM 8251</strain>
    </source>
</reference>
<evidence type="ECO:0000313" key="10">
    <source>
        <dbReference type="EMBL" id="TQL57664.1"/>
    </source>
</evidence>
<dbReference type="InterPro" id="IPR000390">
    <property type="entry name" value="Small_drug/metabolite_transptr"/>
</dbReference>
<comment type="similarity">
    <text evidence="7">Belongs to the drug/metabolite transporter (DMT) superfamily. Small multidrug resistance (SMR) (TC 2.A.7.1) family.</text>
</comment>
<dbReference type="PANTHER" id="PTHR30561:SF0">
    <property type="entry name" value="GUANIDINIUM EXPORTER"/>
    <property type="match status" value="1"/>
</dbReference>
<keyword evidence="3" id="KW-1003">Cell membrane</keyword>
<feature type="transmembrane region" description="Helical" evidence="9">
    <location>
        <begin position="33"/>
        <end position="50"/>
    </location>
</feature>
<keyword evidence="2" id="KW-0813">Transport</keyword>
<evidence type="ECO:0000256" key="2">
    <source>
        <dbReference type="ARBA" id="ARBA00022448"/>
    </source>
</evidence>
<keyword evidence="4 7" id="KW-0812">Transmembrane</keyword>
<evidence type="ECO:0000256" key="1">
    <source>
        <dbReference type="ARBA" id="ARBA00004651"/>
    </source>
</evidence>
<dbReference type="Gene3D" id="1.10.3730.20">
    <property type="match status" value="1"/>
</dbReference>
<evidence type="ECO:0000313" key="11">
    <source>
        <dbReference type="Proteomes" id="UP000316196"/>
    </source>
</evidence>
<keyword evidence="11" id="KW-1185">Reference proteome</keyword>
<evidence type="ECO:0000256" key="9">
    <source>
        <dbReference type="SAM" id="Phobius"/>
    </source>
</evidence>
<feature type="transmembrane region" description="Helical" evidence="9">
    <location>
        <begin position="82"/>
        <end position="100"/>
    </location>
</feature>
<dbReference type="GO" id="GO:0022857">
    <property type="term" value="F:transmembrane transporter activity"/>
    <property type="evidence" value="ECO:0007669"/>
    <property type="project" value="InterPro"/>
</dbReference>
<evidence type="ECO:0000256" key="7">
    <source>
        <dbReference type="RuleBase" id="RU003942"/>
    </source>
</evidence>